<proteinExistence type="predicted"/>
<protein>
    <submittedName>
        <fullName evidence="1">Uncharacterized protein</fullName>
    </submittedName>
</protein>
<sequence length="78" mass="8998">MSNNVEKEKLHQLQIHFCLRATIVKGSRINQKHHEVRDSRISSRIKILFRSLSGQPRKLKTKLQVTNRKTPIQVGALG</sequence>
<comment type="caution">
    <text evidence="1">The sequence shown here is derived from an EMBL/GenBank/DDBJ whole genome shotgun (WGS) entry which is preliminary data.</text>
</comment>
<keyword evidence="2" id="KW-1185">Reference proteome</keyword>
<reference evidence="1 2" key="1">
    <citation type="submission" date="2021-06" db="EMBL/GenBank/DDBJ databases">
        <title>Caerostris extrusa draft genome.</title>
        <authorList>
            <person name="Kono N."/>
            <person name="Arakawa K."/>
        </authorList>
    </citation>
    <scope>NUCLEOTIDE SEQUENCE [LARGE SCALE GENOMIC DNA]</scope>
</reference>
<gene>
    <name evidence="1" type="ORF">CEXT_193851</name>
</gene>
<evidence type="ECO:0000313" key="2">
    <source>
        <dbReference type="Proteomes" id="UP001054945"/>
    </source>
</evidence>
<accession>A0AAV4UI77</accession>
<dbReference type="AlphaFoldDB" id="A0AAV4UI77"/>
<name>A0AAV4UI77_CAEEX</name>
<dbReference type="EMBL" id="BPLR01012932">
    <property type="protein sequence ID" value="GIY57622.1"/>
    <property type="molecule type" value="Genomic_DNA"/>
</dbReference>
<organism evidence="1 2">
    <name type="scientific">Caerostris extrusa</name>
    <name type="common">Bark spider</name>
    <name type="synonym">Caerostris bankana</name>
    <dbReference type="NCBI Taxonomy" id="172846"/>
    <lineage>
        <taxon>Eukaryota</taxon>
        <taxon>Metazoa</taxon>
        <taxon>Ecdysozoa</taxon>
        <taxon>Arthropoda</taxon>
        <taxon>Chelicerata</taxon>
        <taxon>Arachnida</taxon>
        <taxon>Araneae</taxon>
        <taxon>Araneomorphae</taxon>
        <taxon>Entelegynae</taxon>
        <taxon>Araneoidea</taxon>
        <taxon>Araneidae</taxon>
        <taxon>Caerostris</taxon>
    </lineage>
</organism>
<dbReference type="Proteomes" id="UP001054945">
    <property type="component" value="Unassembled WGS sequence"/>
</dbReference>
<evidence type="ECO:0000313" key="1">
    <source>
        <dbReference type="EMBL" id="GIY57622.1"/>
    </source>
</evidence>